<dbReference type="Gene3D" id="3.10.100.10">
    <property type="entry name" value="Mannose-Binding Protein A, subunit A"/>
    <property type="match status" value="1"/>
</dbReference>
<dbReference type="EMBL" id="JASSZA010000005">
    <property type="protein sequence ID" value="KAK2110918.1"/>
    <property type="molecule type" value="Genomic_DNA"/>
</dbReference>
<dbReference type="CDD" id="cd00037">
    <property type="entry name" value="CLECT"/>
    <property type="match status" value="1"/>
</dbReference>
<organism evidence="3 4">
    <name type="scientific">Saguinus oedipus</name>
    <name type="common">Cotton-top tamarin</name>
    <name type="synonym">Oedipomidas oedipus</name>
    <dbReference type="NCBI Taxonomy" id="9490"/>
    <lineage>
        <taxon>Eukaryota</taxon>
        <taxon>Metazoa</taxon>
        <taxon>Chordata</taxon>
        <taxon>Craniata</taxon>
        <taxon>Vertebrata</taxon>
        <taxon>Euteleostomi</taxon>
        <taxon>Mammalia</taxon>
        <taxon>Eutheria</taxon>
        <taxon>Euarchontoglires</taxon>
        <taxon>Primates</taxon>
        <taxon>Haplorrhini</taxon>
        <taxon>Platyrrhini</taxon>
        <taxon>Cebidae</taxon>
        <taxon>Callitrichinae</taxon>
        <taxon>Saguinus</taxon>
    </lineage>
</organism>
<dbReference type="PROSITE" id="PS00615">
    <property type="entry name" value="C_TYPE_LECTIN_1"/>
    <property type="match status" value="1"/>
</dbReference>
<feature type="region of interest" description="Disordered" evidence="2">
    <location>
        <begin position="1"/>
        <end position="48"/>
    </location>
</feature>
<proteinExistence type="predicted"/>
<dbReference type="InterPro" id="IPR018378">
    <property type="entry name" value="C-type_lectin_CS"/>
</dbReference>
<dbReference type="InterPro" id="IPR016186">
    <property type="entry name" value="C-type_lectin-like/link_sf"/>
</dbReference>
<evidence type="ECO:0000313" key="4">
    <source>
        <dbReference type="Proteomes" id="UP001266305"/>
    </source>
</evidence>
<dbReference type="SUPFAM" id="SSF56436">
    <property type="entry name" value="C-type lectin-like"/>
    <property type="match status" value="1"/>
</dbReference>
<evidence type="ECO:0000256" key="1">
    <source>
        <dbReference type="ARBA" id="ARBA00022734"/>
    </source>
</evidence>
<accession>A0ABQ9VQT3</accession>
<keyword evidence="1" id="KW-0430">Lectin</keyword>
<dbReference type="InterPro" id="IPR016187">
    <property type="entry name" value="CTDL_fold"/>
</dbReference>
<comment type="caution">
    <text evidence="3">The sequence shown here is derived from an EMBL/GenBank/DDBJ whole genome shotgun (WGS) entry which is preliminary data.</text>
</comment>
<evidence type="ECO:0000313" key="3">
    <source>
        <dbReference type="EMBL" id="KAK2110918.1"/>
    </source>
</evidence>
<feature type="compositionally biased region" description="Basic residues" evidence="2">
    <location>
        <begin position="1"/>
        <end position="10"/>
    </location>
</feature>
<dbReference type="Proteomes" id="UP001266305">
    <property type="component" value="Unassembled WGS sequence"/>
</dbReference>
<sequence length="127" mass="13965">MCAQVRKRGGPRGQGWSWSWEPGFPNRFRLPREQRKAGGSEQGPWEPRCELLSPGVLAPCAPTDQPDNPSEENCGVIRTESSGGWQNRDCSIALPYVCKKKPNATAEPAPPALPGLLEQWERAFPPG</sequence>
<reference evidence="3 4" key="1">
    <citation type="submission" date="2023-05" db="EMBL/GenBank/DDBJ databases">
        <title>B98-5 Cell Line De Novo Hybrid Assembly: An Optical Mapping Approach.</title>
        <authorList>
            <person name="Kananen K."/>
            <person name="Auerbach J.A."/>
            <person name="Kautto E."/>
            <person name="Blachly J.S."/>
        </authorList>
    </citation>
    <scope>NUCLEOTIDE SEQUENCE [LARGE SCALE GENOMIC DNA]</scope>
    <source>
        <strain evidence="3">B95-8</strain>
        <tissue evidence="3">Cell line</tissue>
    </source>
</reference>
<gene>
    <name evidence="3" type="ORF">P7K49_010664</name>
</gene>
<evidence type="ECO:0008006" key="5">
    <source>
        <dbReference type="Google" id="ProtNLM"/>
    </source>
</evidence>
<name>A0ABQ9VQT3_SAGOE</name>
<evidence type="ECO:0000256" key="2">
    <source>
        <dbReference type="SAM" id="MobiDB-lite"/>
    </source>
</evidence>
<keyword evidence="4" id="KW-1185">Reference proteome</keyword>
<protein>
    <recommendedName>
        <fullName evidence="5">C-type lectin domain-containing protein</fullName>
    </recommendedName>
</protein>